<organism evidence="5 6">
    <name type="scientific">Maridesulfovibrio ferrireducens</name>
    <dbReference type="NCBI Taxonomy" id="246191"/>
    <lineage>
        <taxon>Bacteria</taxon>
        <taxon>Pseudomonadati</taxon>
        <taxon>Thermodesulfobacteriota</taxon>
        <taxon>Desulfovibrionia</taxon>
        <taxon>Desulfovibrionales</taxon>
        <taxon>Desulfovibrionaceae</taxon>
        <taxon>Maridesulfovibrio</taxon>
    </lineage>
</organism>
<evidence type="ECO:0000313" key="6">
    <source>
        <dbReference type="Proteomes" id="UP000199053"/>
    </source>
</evidence>
<feature type="signal peptide" evidence="3">
    <location>
        <begin position="1"/>
        <end position="28"/>
    </location>
</feature>
<dbReference type="SUPFAM" id="SSF53383">
    <property type="entry name" value="PLP-dependent transferases"/>
    <property type="match status" value="1"/>
</dbReference>
<dbReference type="PANTHER" id="PTHR43586:SF8">
    <property type="entry name" value="CYSTEINE DESULFURASE 1, CHLOROPLASTIC"/>
    <property type="match status" value="1"/>
</dbReference>
<dbReference type="PANTHER" id="PTHR43586">
    <property type="entry name" value="CYSTEINE DESULFURASE"/>
    <property type="match status" value="1"/>
</dbReference>
<dbReference type="InterPro" id="IPR000192">
    <property type="entry name" value="Aminotrans_V_dom"/>
</dbReference>
<feature type="chain" id="PRO_5011661244" evidence="3">
    <location>
        <begin position="29"/>
        <end position="542"/>
    </location>
</feature>
<keyword evidence="3" id="KW-0732">Signal</keyword>
<keyword evidence="6" id="KW-1185">Reference proteome</keyword>
<dbReference type="Gene3D" id="3.40.640.10">
    <property type="entry name" value="Type I PLP-dependent aspartate aminotransferase-like (Major domain)"/>
    <property type="match status" value="1"/>
</dbReference>
<keyword evidence="2" id="KW-0479">Metal-binding</keyword>
<keyword evidence="5" id="KW-0456">Lyase</keyword>
<proteinExistence type="predicted"/>
<protein>
    <submittedName>
        <fullName evidence="5">Selenocysteine lyase/Cysteine desulfurase</fullName>
    </submittedName>
</protein>
<evidence type="ECO:0000256" key="1">
    <source>
        <dbReference type="ARBA" id="ARBA00022898"/>
    </source>
</evidence>
<dbReference type="InterPro" id="IPR015424">
    <property type="entry name" value="PyrdxlP-dep_Trfase"/>
</dbReference>
<accession>A0A1G9EX84</accession>
<name>A0A1G9EX84_9BACT</name>
<evidence type="ECO:0000256" key="2">
    <source>
        <dbReference type="ARBA" id="ARBA00023014"/>
    </source>
</evidence>
<keyword evidence="2" id="KW-0411">Iron-sulfur</keyword>
<evidence type="ECO:0000256" key="3">
    <source>
        <dbReference type="SAM" id="SignalP"/>
    </source>
</evidence>
<dbReference type="GO" id="GO:0051536">
    <property type="term" value="F:iron-sulfur cluster binding"/>
    <property type="evidence" value="ECO:0007669"/>
    <property type="project" value="UniProtKB-KW"/>
</dbReference>
<evidence type="ECO:0000313" key="5">
    <source>
        <dbReference type="EMBL" id="SDK80648.1"/>
    </source>
</evidence>
<keyword evidence="1" id="KW-0663">Pyridoxal phosphate</keyword>
<dbReference type="GO" id="GO:0016829">
    <property type="term" value="F:lyase activity"/>
    <property type="evidence" value="ECO:0007669"/>
    <property type="project" value="UniProtKB-KW"/>
</dbReference>
<dbReference type="Proteomes" id="UP000199053">
    <property type="component" value="Unassembled WGS sequence"/>
</dbReference>
<dbReference type="InterPro" id="IPR015421">
    <property type="entry name" value="PyrdxlP-dep_Trfase_major"/>
</dbReference>
<evidence type="ECO:0000259" key="4">
    <source>
        <dbReference type="Pfam" id="PF00266"/>
    </source>
</evidence>
<dbReference type="InterPro" id="IPR006311">
    <property type="entry name" value="TAT_signal"/>
</dbReference>
<feature type="domain" description="Aminotransferase class V" evidence="4">
    <location>
        <begin position="239"/>
        <end position="341"/>
    </location>
</feature>
<dbReference type="Pfam" id="PF00266">
    <property type="entry name" value="Aminotran_5"/>
    <property type="match status" value="1"/>
</dbReference>
<dbReference type="PROSITE" id="PS51318">
    <property type="entry name" value="TAT"/>
    <property type="match status" value="1"/>
</dbReference>
<dbReference type="AlphaFoldDB" id="A0A1G9EX84"/>
<keyword evidence="2" id="KW-0408">Iron</keyword>
<reference evidence="6" key="1">
    <citation type="submission" date="2016-10" db="EMBL/GenBank/DDBJ databases">
        <authorList>
            <person name="Varghese N."/>
            <person name="Submissions S."/>
        </authorList>
    </citation>
    <scope>NUCLEOTIDE SEQUENCE [LARGE SCALE GENOMIC DNA]</scope>
    <source>
        <strain evidence="6">DSM 16995</strain>
    </source>
</reference>
<dbReference type="EMBL" id="FNGA01000002">
    <property type="protein sequence ID" value="SDK80648.1"/>
    <property type="molecule type" value="Genomic_DNA"/>
</dbReference>
<dbReference type="OrthoDB" id="9804366at2"/>
<gene>
    <name evidence="5" type="ORF">SAMN05660337_1298</name>
</gene>
<dbReference type="STRING" id="246191.SAMN05660337_1298"/>
<sequence length="542" mass="61202">MSNLTRRNFLKSSLGASGALLLSSAAFAGEKEKKGKNKKSGNDPVNALEEIDDLINELEKKGRRFKTDQLDADNDTEWNRLVEYYFDRDDYSCLSVNSANLCPSMKPVSKMVDLVQDMLKKDISFPMRGELAEASLSRGLDSIKNWLGLGKQEYEADYLMALVANSTQGNNFINNGLMSSKFFNPEKDNVVVWDVNHPTNYQAWEYRKATQGWSDDSIRILRTKMFSNSVTPQELKNGVLPSDPKSEDDIIKALKQTVDKNTKIVTLSWQSNECGMLLPMERIVHELRAINKDMHIHADSAQTFGVLDLKLGDLDVDSITGSFHKWPCGPKMVGLLYMNNKSNAAERFIPSEWGYDEHIKTPEDYGFMAKDGVIDPNAKRFSYLGQQNDATLVATWMTALFHTGKLHPNVTPAKIEKRIHYLGTKTKEALFKNLPKIYPDFNEKEAYKWITTPTTDDNLRSSVFLFKCPQGVQAGNVIKNVYEKHQLAIANLKVLGHDLIRISPTFCNTASDITQVVEGTIDVIYNMQKGKLANNTIYRSYA</sequence>